<dbReference type="Gene3D" id="3.40.50.280">
    <property type="entry name" value="Cobalamin-binding domain"/>
    <property type="match status" value="1"/>
</dbReference>
<comment type="caution">
    <text evidence="8">The sequence shown here is derived from an EMBL/GenBank/DDBJ whole genome shotgun (WGS) entry which is preliminary data.</text>
</comment>
<evidence type="ECO:0000259" key="6">
    <source>
        <dbReference type="PROSITE" id="PS51332"/>
    </source>
</evidence>
<dbReference type="InterPro" id="IPR058240">
    <property type="entry name" value="rSAM_sf"/>
</dbReference>
<dbReference type="PROSITE" id="PS51918">
    <property type="entry name" value="RADICAL_SAM"/>
    <property type="match status" value="1"/>
</dbReference>
<gene>
    <name evidence="8" type="ORF">DXD17_06815</name>
</gene>
<dbReference type="Proteomes" id="UP000260793">
    <property type="component" value="Unassembled WGS sequence"/>
</dbReference>
<dbReference type="Gene3D" id="3.80.30.20">
    <property type="entry name" value="tm_1862 like domain"/>
    <property type="match status" value="1"/>
</dbReference>
<dbReference type="SMART" id="SM00729">
    <property type="entry name" value="Elp3"/>
    <property type="match status" value="1"/>
</dbReference>
<evidence type="ECO:0000256" key="2">
    <source>
        <dbReference type="ARBA" id="ARBA00022691"/>
    </source>
</evidence>
<keyword evidence="5" id="KW-0411">Iron-sulfur</keyword>
<reference evidence="8 9" key="1">
    <citation type="submission" date="2018-08" db="EMBL/GenBank/DDBJ databases">
        <title>A genome reference for cultivated species of the human gut microbiota.</title>
        <authorList>
            <person name="Zou Y."/>
            <person name="Xue W."/>
            <person name="Luo G."/>
        </authorList>
    </citation>
    <scope>NUCLEOTIDE SEQUENCE [LARGE SCALE GENOMIC DNA]</scope>
    <source>
        <strain evidence="8 9">TF11-7</strain>
    </source>
</reference>
<comment type="cofactor">
    <cofactor evidence="1">
        <name>[4Fe-4S] cluster</name>
        <dbReference type="ChEBI" id="CHEBI:49883"/>
    </cofactor>
</comment>
<dbReference type="InterPro" id="IPR007197">
    <property type="entry name" value="rSAM"/>
</dbReference>
<dbReference type="CDD" id="cd02068">
    <property type="entry name" value="radical_SAM_B12_BD"/>
    <property type="match status" value="1"/>
</dbReference>
<dbReference type="GO" id="GO:0046872">
    <property type="term" value="F:metal ion binding"/>
    <property type="evidence" value="ECO:0007669"/>
    <property type="project" value="UniProtKB-KW"/>
</dbReference>
<keyword evidence="4" id="KW-0408">Iron</keyword>
<dbReference type="SFLD" id="SFLDG01082">
    <property type="entry name" value="B12-binding_domain_containing"/>
    <property type="match status" value="1"/>
</dbReference>
<dbReference type="Pfam" id="PF04055">
    <property type="entry name" value="Radical_SAM"/>
    <property type="match status" value="1"/>
</dbReference>
<keyword evidence="3" id="KW-0479">Metal-binding</keyword>
<dbReference type="InterPro" id="IPR006638">
    <property type="entry name" value="Elp3/MiaA/NifB-like_rSAM"/>
</dbReference>
<evidence type="ECO:0000259" key="7">
    <source>
        <dbReference type="PROSITE" id="PS51918"/>
    </source>
</evidence>
<evidence type="ECO:0000313" key="8">
    <source>
        <dbReference type="EMBL" id="RGK40510.1"/>
    </source>
</evidence>
<organism evidence="8 9">
    <name type="scientific">[Ruminococcus] lactaris</name>
    <dbReference type="NCBI Taxonomy" id="46228"/>
    <lineage>
        <taxon>Bacteria</taxon>
        <taxon>Bacillati</taxon>
        <taxon>Bacillota</taxon>
        <taxon>Clostridia</taxon>
        <taxon>Lachnospirales</taxon>
        <taxon>Lachnospiraceae</taxon>
        <taxon>Mediterraneibacter</taxon>
    </lineage>
</organism>
<accession>A0A3E4LSL2</accession>
<dbReference type="SFLD" id="SFLDG01123">
    <property type="entry name" value="methyltransferase_(Class_B)"/>
    <property type="match status" value="1"/>
</dbReference>
<dbReference type="GO" id="GO:0031419">
    <property type="term" value="F:cobalamin binding"/>
    <property type="evidence" value="ECO:0007669"/>
    <property type="project" value="InterPro"/>
</dbReference>
<feature type="domain" description="Radical SAM core" evidence="7">
    <location>
        <begin position="206"/>
        <end position="440"/>
    </location>
</feature>
<evidence type="ECO:0000256" key="4">
    <source>
        <dbReference type="ARBA" id="ARBA00023004"/>
    </source>
</evidence>
<keyword evidence="2" id="KW-0949">S-adenosyl-L-methionine</keyword>
<evidence type="ECO:0000256" key="5">
    <source>
        <dbReference type="ARBA" id="ARBA00023014"/>
    </source>
</evidence>
<dbReference type="InterPro" id="IPR006158">
    <property type="entry name" value="Cobalamin-bd"/>
</dbReference>
<dbReference type="CDD" id="cd01335">
    <property type="entry name" value="Radical_SAM"/>
    <property type="match status" value="1"/>
</dbReference>
<protein>
    <submittedName>
        <fullName evidence="8">Radical SAM protein</fullName>
    </submittedName>
</protein>
<dbReference type="InterPro" id="IPR051198">
    <property type="entry name" value="BchE-like"/>
</dbReference>
<dbReference type="SFLD" id="SFLDS00029">
    <property type="entry name" value="Radical_SAM"/>
    <property type="match status" value="1"/>
</dbReference>
<proteinExistence type="predicted"/>
<dbReference type="InterPro" id="IPR034466">
    <property type="entry name" value="Methyltransferase_Class_B"/>
</dbReference>
<dbReference type="GO" id="GO:0051539">
    <property type="term" value="F:4 iron, 4 sulfur cluster binding"/>
    <property type="evidence" value="ECO:0007669"/>
    <property type="project" value="UniProtKB-KW"/>
</dbReference>
<evidence type="ECO:0000313" key="9">
    <source>
        <dbReference type="Proteomes" id="UP000260793"/>
    </source>
</evidence>
<dbReference type="EMBL" id="QSQN01000014">
    <property type="protein sequence ID" value="RGK40510.1"/>
    <property type="molecule type" value="Genomic_DNA"/>
</dbReference>
<evidence type="ECO:0000256" key="3">
    <source>
        <dbReference type="ARBA" id="ARBA00022723"/>
    </source>
</evidence>
<evidence type="ECO:0000256" key="1">
    <source>
        <dbReference type="ARBA" id="ARBA00001966"/>
    </source>
</evidence>
<dbReference type="AlphaFoldDB" id="A0A3E4LSL2"/>
<dbReference type="InterPro" id="IPR023404">
    <property type="entry name" value="rSAM_horseshoe"/>
</dbReference>
<dbReference type="SUPFAM" id="SSF102114">
    <property type="entry name" value="Radical SAM enzymes"/>
    <property type="match status" value="1"/>
</dbReference>
<dbReference type="PROSITE" id="PS51332">
    <property type="entry name" value="B12_BINDING"/>
    <property type="match status" value="1"/>
</dbReference>
<dbReference type="PANTHER" id="PTHR43409">
    <property type="entry name" value="ANAEROBIC MAGNESIUM-PROTOPORPHYRIN IX MONOMETHYL ESTER CYCLASE-RELATED"/>
    <property type="match status" value="1"/>
</dbReference>
<name>A0A3E4LSL2_9FIRM</name>
<dbReference type="Pfam" id="PF02310">
    <property type="entry name" value="B12-binding"/>
    <property type="match status" value="1"/>
</dbReference>
<feature type="domain" description="B12-binding" evidence="6">
    <location>
        <begin position="25"/>
        <end position="167"/>
    </location>
</feature>
<dbReference type="GO" id="GO:0003824">
    <property type="term" value="F:catalytic activity"/>
    <property type="evidence" value="ECO:0007669"/>
    <property type="project" value="InterPro"/>
</dbReference>
<sequence>MYKYYFTTDKRRGSLSFKDKGGYRMKILLINSSFGKRYDSRKTVTLAMYYLGAILRDKGHTIHIINPDDYIDGMVGESLASVIIEKFKDFDLFAFSSNTFTWGYVKKCISTLKVNNIKNPIVVGGIHPSRVFNHIMQTTDIDYILIGEGDKSFPILVETLERKKNLSEVPNLVYRNDKGDIMINSFMDKMTFDKNTLYSAYDLIPENIYETISIETSRGCSGNCSFCSILNKRCWRGFNSDEAVKRIIGIEKYMRDKILRKSIIFTDDHFFEDKVRAIEILTKLSVTNIKSYSFLVEAKLKVLLDDNVLSAIKKFPGISVQVGVESGYDEGLKRIKKGIKKEQIFQVAEKILKYQLNTNIFFSFIIGFPWETKKDIFKTIETVGFIAMKYNIIVNLVWWLPLPSPEFDALRKMNPDIGFDIFDNVEWNYDERIFEMSHPLLTKKDIIEINEIIAAYAEVGYDLIIREKK</sequence>